<reference evidence="1 2" key="1">
    <citation type="submission" date="2024-01" db="EMBL/GenBank/DDBJ databases">
        <title>The complete chloroplast genome sequence of Lithospermum erythrorhizon: insights into the phylogenetic relationship among Boraginaceae species and the maternal lineages of purple gromwells.</title>
        <authorList>
            <person name="Okada T."/>
            <person name="Watanabe K."/>
        </authorList>
    </citation>
    <scope>NUCLEOTIDE SEQUENCE [LARGE SCALE GENOMIC DNA]</scope>
</reference>
<dbReference type="EMBL" id="BAABME010006246">
    <property type="protein sequence ID" value="GAA0167832.1"/>
    <property type="molecule type" value="Genomic_DNA"/>
</dbReference>
<protein>
    <submittedName>
        <fullName evidence="1">Uncharacterized protein</fullName>
    </submittedName>
</protein>
<evidence type="ECO:0000313" key="2">
    <source>
        <dbReference type="Proteomes" id="UP001454036"/>
    </source>
</evidence>
<accession>A0AAV3R0G6</accession>
<evidence type="ECO:0000313" key="1">
    <source>
        <dbReference type="EMBL" id="GAA0167832.1"/>
    </source>
</evidence>
<sequence>MKFYVYSMDYVLWRIIIDGPLIPMKIQITQAGASSDKMTDEEKNKAIEAGASSIEVQIKNVDNTNLSEIHPEELTMVALNAKAVNLLHNAMCM</sequence>
<organism evidence="1 2">
    <name type="scientific">Lithospermum erythrorhizon</name>
    <name type="common">Purple gromwell</name>
    <name type="synonym">Lithospermum officinale var. erythrorhizon</name>
    <dbReference type="NCBI Taxonomy" id="34254"/>
    <lineage>
        <taxon>Eukaryota</taxon>
        <taxon>Viridiplantae</taxon>
        <taxon>Streptophyta</taxon>
        <taxon>Embryophyta</taxon>
        <taxon>Tracheophyta</taxon>
        <taxon>Spermatophyta</taxon>
        <taxon>Magnoliopsida</taxon>
        <taxon>eudicotyledons</taxon>
        <taxon>Gunneridae</taxon>
        <taxon>Pentapetalae</taxon>
        <taxon>asterids</taxon>
        <taxon>lamiids</taxon>
        <taxon>Boraginales</taxon>
        <taxon>Boraginaceae</taxon>
        <taxon>Boraginoideae</taxon>
        <taxon>Lithospermeae</taxon>
        <taxon>Lithospermum</taxon>
    </lineage>
</organism>
<dbReference type="Proteomes" id="UP001454036">
    <property type="component" value="Unassembled WGS sequence"/>
</dbReference>
<name>A0AAV3R0G6_LITER</name>
<proteinExistence type="predicted"/>
<dbReference type="AlphaFoldDB" id="A0AAV3R0G6"/>
<keyword evidence="2" id="KW-1185">Reference proteome</keyword>
<comment type="caution">
    <text evidence="1">The sequence shown here is derived from an EMBL/GenBank/DDBJ whole genome shotgun (WGS) entry which is preliminary data.</text>
</comment>
<gene>
    <name evidence="1" type="ORF">LIER_22677</name>
</gene>